<evidence type="ECO:0000313" key="14">
    <source>
        <dbReference type="Proteomes" id="UP000824242"/>
    </source>
</evidence>
<keyword evidence="6 9" id="KW-0342">GTP-binding</keyword>
<sequence length="443" mass="49071">MAKPVVAIVGRPNVGKSTLFNKLVGSRVSIVDDTPGVTRDRIYGQCEWCSRTFSLVDTGGIEPKTNDVILAQMRTQAQLAIDAADVIILVTDLRTGVVATDKEIAAMLLRSGRPVVLCVNKCDTIGEPPAEFYEFYNLGLGDPVAVSSVHGHGTGDLLDRVFEYLPQQDEGEETEGEEIRVAVIGKPNVGKSSLINRISGEERCIVSDIAGTTRDAIDTAIENSFGKFTFIDTAGLRRKNKVEDSIERYSVLRAQMAIERADVCVIMIDAAVGFTDQDSKVAGLAHEAGKGCVIAVNKWDAVAKDDKTMQEYRKKLEVDFSFMPYAPIVFLSVKTGQRIDRLFELIKLAANSNSMRISTGMLNDVLAQATARVQPPTDKGKRLKIYYMTQASVRPPTFVFFVNSEELFHFSYQRYLENRIRETFGMEGTPIRFIIRERGENSK</sequence>
<dbReference type="CDD" id="cd01895">
    <property type="entry name" value="EngA2"/>
    <property type="match status" value="1"/>
</dbReference>
<protein>
    <recommendedName>
        <fullName evidence="2 9">GTPase Der</fullName>
    </recommendedName>
    <alternativeName>
        <fullName evidence="7 9">GTP-binding protein EngA</fullName>
    </alternativeName>
</protein>
<dbReference type="Pfam" id="PF01926">
    <property type="entry name" value="MMR_HSR1"/>
    <property type="match status" value="2"/>
</dbReference>
<comment type="caution">
    <text evidence="13">The sequence shown here is derived from an EMBL/GenBank/DDBJ whole genome shotgun (WGS) entry which is preliminary data.</text>
</comment>
<evidence type="ECO:0000256" key="10">
    <source>
        <dbReference type="PROSITE-ProRule" id="PRU01049"/>
    </source>
</evidence>
<evidence type="ECO:0000256" key="4">
    <source>
        <dbReference type="ARBA" id="ARBA00022737"/>
    </source>
</evidence>
<evidence type="ECO:0000259" key="12">
    <source>
        <dbReference type="PROSITE" id="PS51712"/>
    </source>
</evidence>
<dbReference type="CDD" id="cd01894">
    <property type="entry name" value="EngA1"/>
    <property type="match status" value="1"/>
</dbReference>
<evidence type="ECO:0000313" key="13">
    <source>
        <dbReference type="EMBL" id="HIR48331.1"/>
    </source>
</evidence>
<dbReference type="FunFam" id="3.30.300.20:FF:000004">
    <property type="entry name" value="GTPase Der"/>
    <property type="match status" value="1"/>
</dbReference>
<dbReference type="EMBL" id="DVGZ01000130">
    <property type="protein sequence ID" value="HIR48331.1"/>
    <property type="molecule type" value="Genomic_DNA"/>
</dbReference>
<feature type="binding site" evidence="9">
    <location>
        <begin position="232"/>
        <end position="236"/>
    </location>
    <ligand>
        <name>GTP</name>
        <dbReference type="ChEBI" id="CHEBI:37565"/>
        <label>2</label>
    </ligand>
</feature>
<dbReference type="NCBIfam" id="TIGR03594">
    <property type="entry name" value="GTPase_EngA"/>
    <property type="match status" value="1"/>
</dbReference>
<dbReference type="Pfam" id="PF14714">
    <property type="entry name" value="KH_dom-like"/>
    <property type="match status" value="1"/>
</dbReference>
<keyword evidence="4 11" id="KW-0677">Repeat</keyword>
<dbReference type="Proteomes" id="UP000824242">
    <property type="component" value="Unassembled WGS sequence"/>
</dbReference>
<keyword evidence="5 9" id="KW-0547">Nucleotide-binding</keyword>
<dbReference type="PANTHER" id="PTHR43834:SF6">
    <property type="entry name" value="GTPASE DER"/>
    <property type="match status" value="1"/>
</dbReference>
<feature type="domain" description="EngA-type G" evidence="12">
    <location>
        <begin position="4"/>
        <end position="169"/>
    </location>
</feature>
<feature type="binding site" evidence="9">
    <location>
        <begin position="120"/>
        <end position="123"/>
    </location>
    <ligand>
        <name>GTP</name>
        <dbReference type="ChEBI" id="CHEBI:37565"/>
        <label>1</label>
    </ligand>
</feature>
<dbReference type="PIRSF" id="PIRSF006485">
    <property type="entry name" value="GTP-binding_EngA"/>
    <property type="match status" value="1"/>
</dbReference>
<comment type="function">
    <text evidence="8 9 11">GTPase that plays an essential role in the late steps of ribosome biogenesis.</text>
</comment>
<accession>A0A9D1DF50</accession>
<evidence type="ECO:0000256" key="7">
    <source>
        <dbReference type="ARBA" id="ARBA00032345"/>
    </source>
</evidence>
<feature type="binding site" evidence="9">
    <location>
        <begin position="57"/>
        <end position="61"/>
    </location>
    <ligand>
        <name>GTP</name>
        <dbReference type="ChEBI" id="CHEBI:37565"/>
        <label>1</label>
    </ligand>
</feature>
<evidence type="ECO:0000256" key="5">
    <source>
        <dbReference type="ARBA" id="ARBA00022741"/>
    </source>
</evidence>
<name>A0A9D1DF50_9FIRM</name>
<dbReference type="InterPro" id="IPR003593">
    <property type="entry name" value="AAA+_ATPase"/>
</dbReference>
<dbReference type="GO" id="GO:0043022">
    <property type="term" value="F:ribosome binding"/>
    <property type="evidence" value="ECO:0007669"/>
    <property type="project" value="TreeGrafter"/>
</dbReference>
<dbReference type="SMART" id="SM00382">
    <property type="entry name" value="AAA"/>
    <property type="match status" value="2"/>
</dbReference>
<evidence type="ECO:0000256" key="6">
    <source>
        <dbReference type="ARBA" id="ARBA00023134"/>
    </source>
</evidence>
<evidence type="ECO:0000256" key="1">
    <source>
        <dbReference type="ARBA" id="ARBA00008279"/>
    </source>
</evidence>
<dbReference type="InterPro" id="IPR027417">
    <property type="entry name" value="P-loop_NTPase"/>
</dbReference>
<dbReference type="GO" id="GO:0042254">
    <property type="term" value="P:ribosome biogenesis"/>
    <property type="evidence" value="ECO:0007669"/>
    <property type="project" value="UniProtKB-KW"/>
</dbReference>
<dbReference type="Gene3D" id="3.30.300.20">
    <property type="match status" value="1"/>
</dbReference>
<evidence type="ECO:0000256" key="8">
    <source>
        <dbReference type="ARBA" id="ARBA00053470"/>
    </source>
</evidence>
<feature type="domain" description="EngA-type G" evidence="12">
    <location>
        <begin position="179"/>
        <end position="354"/>
    </location>
</feature>
<dbReference type="InterPro" id="IPR031166">
    <property type="entry name" value="G_ENGA"/>
</dbReference>
<reference evidence="13" key="2">
    <citation type="journal article" date="2021" name="PeerJ">
        <title>Extensive microbial diversity within the chicken gut microbiome revealed by metagenomics and culture.</title>
        <authorList>
            <person name="Gilroy R."/>
            <person name="Ravi A."/>
            <person name="Getino M."/>
            <person name="Pursley I."/>
            <person name="Horton D.L."/>
            <person name="Alikhan N.F."/>
            <person name="Baker D."/>
            <person name="Gharbi K."/>
            <person name="Hall N."/>
            <person name="Watson M."/>
            <person name="Adriaenssens E.M."/>
            <person name="Foster-Nyarko E."/>
            <person name="Jarju S."/>
            <person name="Secka A."/>
            <person name="Antonio M."/>
            <person name="Oren A."/>
            <person name="Chaudhuri R.R."/>
            <person name="La Ragione R."/>
            <person name="Hildebrand F."/>
            <person name="Pallen M.J."/>
        </authorList>
    </citation>
    <scope>NUCLEOTIDE SEQUENCE</scope>
    <source>
        <strain evidence="13">ChiSxjej1B13-7958</strain>
    </source>
</reference>
<dbReference type="InterPro" id="IPR032859">
    <property type="entry name" value="KH_dom-like"/>
</dbReference>
<dbReference type="PROSITE" id="PS51712">
    <property type="entry name" value="G_ENGA"/>
    <property type="match status" value="2"/>
</dbReference>
<dbReference type="FunFam" id="3.40.50.300:FF:000057">
    <property type="entry name" value="GTPase Der"/>
    <property type="match status" value="1"/>
</dbReference>
<dbReference type="HAMAP" id="MF_00195">
    <property type="entry name" value="GTPase_Der"/>
    <property type="match status" value="1"/>
</dbReference>
<proteinExistence type="inferred from homology"/>
<dbReference type="FunFam" id="3.40.50.300:FF:000040">
    <property type="entry name" value="GTPase Der"/>
    <property type="match status" value="1"/>
</dbReference>
<dbReference type="InterPro" id="IPR015946">
    <property type="entry name" value="KH_dom-like_a/b"/>
</dbReference>
<feature type="binding site" evidence="9">
    <location>
        <begin position="297"/>
        <end position="300"/>
    </location>
    <ligand>
        <name>GTP</name>
        <dbReference type="ChEBI" id="CHEBI:37565"/>
        <label>2</label>
    </ligand>
</feature>
<evidence type="ECO:0000256" key="2">
    <source>
        <dbReference type="ARBA" id="ARBA00020953"/>
    </source>
</evidence>
<organism evidence="13 14">
    <name type="scientific">Candidatus Caccousia avicola</name>
    <dbReference type="NCBI Taxonomy" id="2840721"/>
    <lineage>
        <taxon>Bacteria</taxon>
        <taxon>Bacillati</taxon>
        <taxon>Bacillota</taxon>
        <taxon>Clostridia</taxon>
        <taxon>Eubacteriales</taxon>
        <taxon>Oscillospiraceae</taxon>
        <taxon>Oscillospiraceae incertae sedis</taxon>
        <taxon>Candidatus Caccousia</taxon>
    </lineage>
</organism>
<dbReference type="GO" id="GO:0005525">
    <property type="term" value="F:GTP binding"/>
    <property type="evidence" value="ECO:0007669"/>
    <property type="project" value="UniProtKB-UniRule"/>
</dbReference>
<dbReference type="InterPro" id="IPR005225">
    <property type="entry name" value="Small_GTP-bd"/>
</dbReference>
<reference evidence="13" key="1">
    <citation type="submission" date="2020-10" db="EMBL/GenBank/DDBJ databases">
        <authorList>
            <person name="Gilroy R."/>
        </authorList>
    </citation>
    <scope>NUCLEOTIDE SEQUENCE</scope>
    <source>
        <strain evidence="13">ChiSxjej1B13-7958</strain>
    </source>
</reference>
<keyword evidence="3 9" id="KW-0690">Ribosome biogenesis</keyword>
<feature type="binding site" evidence="9">
    <location>
        <begin position="185"/>
        <end position="192"/>
    </location>
    <ligand>
        <name>GTP</name>
        <dbReference type="ChEBI" id="CHEBI:37565"/>
        <label>2</label>
    </ligand>
</feature>
<evidence type="ECO:0000256" key="3">
    <source>
        <dbReference type="ARBA" id="ARBA00022517"/>
    </source>
</evidence>
<dbReference type="AlphaFoldDB" id="A0A9D1DF50"/>
<dbReference type="Gene3D" id="3.40.50.300">
    <property type="entry name" value="P-loop containing nucleotide triphosphate hydrolases"/>
    <property type="match status" value="2"/>
</dbReference>
<gene>
    <name evidence="9 13" type="primary">der</name>
    <name evidence="13" type="ORF">IAB89_11885</name>
</gene>
<feature type="binding site" evidence="9">
    <location>
        <begin position="10"/>
        <end position="17"/>
    </location>
    <ligand>
        <name>GTP</name>
        <dbReference type="ChEBI" id="CHEBI:37565"/>
        <label>1</label>
    </ligand>
</feature>
<dbReference type="SUPFAM" id="SSF52540">
    <property type="entry name" value="P-loop containing nucleoside triphosphate hydrolases"/>
    <property type="match status" value="2"/>
</dbReference>
<dbReference type="InterPro" id="IPR006073">
    <property type="entry name" value="GTP-bd"/>
</dbReference>
<dbReference type="PANTHER" id="PTHR43834">
    <property type="entry name" value="GTPASE DER"/>
    <property type="match status" value="1"/>
</dbReference>
<dbReference type="InterPro" id="IPR016484">
    <property type="entry name" value="GTPase_Der"/>
</dbReference>
<evidence type="ECO:0000256" key="11">
    <source>
        <dbReference type="RuleBase" id="RU004481"/>
    </source>
</evidence>
<dbReference type="NCBIfam" id="TIGR00231">
    <property type="entry name" value="small_GTP"/>
    <property type="match status" value="2"/>
</dbReference>
<evidence type="ECO:0000256" key="9">
    <source>
        <dbReference type="HAMAP-Rule" id="MF_00195"/>
    </source>
</evidence>
<comment type="subunit">
    <text evidence="9">Associates with the 50S ribosomal subunit.</text>
</comment>
<comment type="similarity">
    <text evidence="1 9 10 11">Belongs to the TRAFAC class TrmE-Era-EngA-EngB-Septin-like GTPase superfamily. EngA (Der) GTPase family.</text>
</comment>